<dbReference type="SUPFAM" id="SSF46689">
    <property type="entry name" value="Homeodomain-like"/>
    <property type="match status" value="1"/>
</dbReference>
<dbReference type="GO" id="GO:0006281">
    <property type="term" value="P:DNA repair"/>
    <property type="evidence" value="ECO:0007669"/>
    <property type="project" value="UniProtKB-KW"/>
</dbReference>
<keyword evidence="4 12" id="KW-0489">Methyltransferase</keyword>
<dbReference type="InterPro" id="IPR036217">
    <property type="entry name" value="MethylDNA_cys_MeTrfase_DNAb"/>
</dbReference>
<gene>
    <name evidence="12" type="ORF">CGL56_06245</name>
</gene>
<dbReference type="Pfam" id="PF01035">
    <property type="entry name" value="DNA_binding_1"/>
    <property type="match status" value="1"/>
</dbReference>
<comment type="similarity">
    <text evidence="2">Belongs to the MGMT family.</text>
</comment>
<dbReference type="OrthoDB" id="9802228at2"/>
<evidence type="ECO:0000313" key="12">
    <source>
        <dbReference type="EMBL" id="PHK99057.1"/>
    </source>
</evidence>
<dbReference type="PANTHER" id="PTHR10815:SF13">
    <property type="entry name" value="METHYLATED-DNA--PROTEIN-CYSTEINE METHYLTRANSFERASE"/>
    <property type="match status" value="1"/>
</dbReference>
<dbReference type="Gene3D" id="1.10.10.10">
    <property type="entry name" value="Winged helix-like DNA-binding domain superfamily/Winged helix DNA-binding domain"/>
    <property type="match status" value="1"/>
</dbReference>
<dbReference type="EC" id="2.1.1.63" evidence="3"/>
<evidence type="ECO:0000256" key="5">
    <source>
        <dbReference type="ARBA" id="ARBA00022679"/>
    </source>
</evidence>
<dbReference type="SUPFAM" id="SSF53155">
    <property type="entry name" value="Methylated DNA-protein cysteine methyltransferase domain"/>
    <property type="match status" value="1"/>
</dbReference>
<evidence type="ECO:0000313" key="13">
    <source>
        <dbReference type="Proteomes" id="UP000226437"/>
    </source>
</evidence>
<evidence type="ECO:0000256" key="2">
    <source>
        <dbReference type="ARBA" id="ARBA00008711"/>
    </source>
</evidence>
<dbReference type="RefSeq" id="WP_099105674.1">
    <property type="nucleotide sequence ID" value="NZ_JAATJF010000002.1"/>
</dbReference>
<reference evidence="12 13" key="1">
    <citation type="submission" date="2017-10" db="EMBL/GenBank/DDBJ databases">
        <title>The draft genome sequence of Lewinella marina KCTC 32374.</title>
        <authorList>
            <person name="Wang K."/>
        </authorList>
    </citation>
    <scope>NUCLEOTIDE SEQUENCE [LARGE SCALE GENOMIC DNA]</scope>
    <source>
        <strain evidence="12 13">MKG-38</strain>
    </source>
</reference>
<dbReference type="NCBIfam" id="TIGR00589">
    <property type="entry name" value="ogt"/>
    <property type="match status" value="1"/>
</dbReference>
<dbReference type="AlphaFoldDB" id="A0A2G0CGL2"/>
<dbReference type="PROSITE" id="PS00374">
    <property type="entry name" value="MGMT"/>
    <property type="match status" value="1"/>
</dbReference>
<evidence type="ECO:0000256" key="10">
    <source>
        <dbReference type="ARBA" id="ARBA00049348"/>
    </source>
</evidence>
<evidence type="ECO:0000256" key="6">
    <source>
        <dbReference type="ARBA" id="ARBA00022763"/>
    </source>
</evidence>
<keyword evidence="7" id="KW-0805">Transcription regulation</keyword>
<dbReference type="Gene3D" id="3.30.160.70">
    <property type="entry name" value="Methylated DNA-protein cysteine methyltransferase domain"/>
    <property type="match status" value="1"/>
</dbReference>
<keyword evidence="8" id="KW-0804">Transcription</keyword>
<dbReference type="InterPro" id="IPR014048">
    <property type="entry name" value="MethylDNA_cys_MeTrfase_DNA-bd"/>
</dbReference>
<keyword evidence="5 12" id="KW-0808">Transferase</keyword>
<dbReference type="InterPro" id="IPR001497">
    <property type="entry name" value="MethylDNA_cys_MeTrfase_AS"/>
</dbReference>
<dbReference type="EMBL" id="PDLO01000002">
    <property type="protein sequence ID" value="PHK99057.1"/>
    <property type="molecule type" value="Genomic_DNA"/>
</dbReference>
<keyword evidence="6" id="KW-0227">DNA damage</keyword>
<keyword evidence="9" id="KW-0234">DNA repair</keyword>
<evidence type="ECO:0000256" key="4">
    <source>
        <dbReference type="ARBA" id="ARBA00022603"/>
    </source>
</evidence>
<dbReference type="InterPro" id="IPR018060">
    <property type="entry name" value="HTH_AraC"/>
</dbReference>
<dbReference type="InterPro" id="IPR009057">
    <property type="entry name" value="Homeodomain-like_sf"/>
</dbReference>
<feature type="domain" description="HTH araC/xylS-type" evidence="11">
    <location>
        <begin position="11"/>
        <end position="108"/>
    </location>
</feature>
<evidence type="ECO:0000256" key="3">
    <source>
        <dbReference type="ARBA" id="ARBA00011918"/>
    </source>
</evidence>
<accession>A0A2G0CGL2</accession>
<dbReference type="InterPro" id="IPR036388">
    <property type="entry name" value="WH-like_DNA-bd_sf"/>
</dbReference>
<evidence type="ECO:0000256" key="8">
    <source>
        <dbReference type="ARBA" id="ARBA00023163"/>
    </source>
</evidence>
<keyword evidence="13" id="KW-1185">Reference proteome</keyword>
<dbReference type="Proteomes" id="UP000226437">
    <property type="component" value="Unassembled WGS sequence"/>
</dbReference>
<organism evidence="12 13">
    <name type="scientific">Neolewinella marina</name>
    <dbReference type="NCBI Taxonomy" id="438751"/>
    <lineage>
        <taxon>Bacteria</taxon>
        <taxon>Pseudomonadati</taxon>
        <taxon>Bacteroidota</taxon>
        <taxon>Saprospiria</taxon>
        <taxon>Saprospirales</taxon>
        <taxon>Lewinellaceae</taxon>
        <taxon>Neolewinella</taxon>
    </lineage>
</organism>
<dbReference type="GO" id="GO:0032259">
    <property type="term" value="P:methylation"/>
    <property type="evidence" value="ECO:0007669"/>
    <property type="project" value="UniProtKB-KW"/>
</dbReference>
<dbReference type="GO" id="GO:0003700">
    <property type="term" value="F:DNA-binding transcription factor activity"/>
    <property type="evidence" value="ECO:0007669"/>
    <property type="project" value="InterPro"/>
</dbReference>
<dbReference type="Pfam" id="PF12833">
    <property type="entry name" value="HTH_18"/>
    <property type="match status" value="1"/>
</dbReference>
<dbReference type="SUPFAM" id="SSF46767">
    <property type="entry name" value="Methylated DNA-protein cysteine methyltransferase, C-terminal domain"/>
    <property type="match status" value="1"/>
</dbReference>
<comment type="caution">
    <text evidence="12">The sequence shown here is derived from an EMBL/GenBank/DDBJ whole genome shotgun (WGS) entry which is preliminary data.</text>
</comment>
<dbReference type="InterPro" id="IPR036631">
    <property type="entry name" value="MGMT_N_sf"/>
</dbReference>
<sequence length="276" mass="30151">MPDPDTYDRIARAIHFIRSQQSAQPDLATIAAHVNLSKFHFQRLFSAWAGVSPKAYLQFLTTERARRALGSGHSTLSTSFASGLSGNARLHDHFIKVLACTPGEYRSGGAGLTLRHTTFSSPFGAALVAETDRGVCSLSFSDGTPDPESLRREFPRATVVAGTGQHSAAVIDFFTNWQRPPRPIGIDLRGTPFQLQVWRALLSIPAGELRTYGAVAEHIGQPTASRAVGTAIGRNPVAYLIPCHRVIRSDGALGGYRWGPDRKVVINDWEKLRHNQ</sequence>
<evidence type="ECO:0000259" key="11">
    <source>
        <dbReference type="PROSITE" id="PS01124"/>
    </source>
</evidence>
<name>A0A2G0CGL2_9BACT</name>
<dbReference type="Gene3D" id="1.10.10.60">
    <property type="entry name" value="Homeodomain-like"/>
    <property type="match status" value="1"/>
</dbReference>
<dbReference type="PANTHER" id="PTHR10815">
    <property type="entry name" value="METHYLATED-DNA--PROTEIN-CYSTEINE METHYLTRANSFERASE"/>
    <property type="match status" value="1"/>
</dbReference>
<dbReference type="CDD" id="cd06445">
    <property type="entry name" value="ATase"/>
    <property type="match status" value="1"/>
</dbReference>
<protein>
    <recommendedName>
        <fullName evidence="3">methylated-DNA--[protein]-cysteine S-methyltransferase</fullName>
        <ecNumber evidence="3">2.1.1.63</ecNumber>
    </recommendedName>
</protein>
<dbReference type="GO" id="GO:0043565">
    <property type="term" value="F:sequence-specific DNA binding"/>
    <property type="evidence" value="ECO:0007669"/>
    <property type="project" value="InterPro"/>
</dbReference>
<evidence type="ECO:0000256" key="9">
    <source>
        <dbReference type="ARBA" id="ARBA00023204"/>
    </source>
</evidence>
<dbReference type="FunFam" id="1.10.10.10:FF:000214">
    <property type="entry name" value="Methylated-DNA--protein-cysteine methyltransferase"/>
    <property type="match status" value="1"/>
</dbReference>
<dbReference type="GO" id="GO:0003908">
    <property type="term" value="F:methylated-DNA-[protein]-cysteine S-methyltransferase activity"/>
    <property type="evidence" value="ECO:0007669"/>
    <property type="project" value="UniProtKB-EC"/>
</dbReference>
<proteinExistence type="inferred from homology"/>
<dbReference type="SMART" id="SM00342">
    <property type="entry name" value="HTH_ARAC"/>
    <property type="match status" value="1"/>
</dbReference>
<evidence type="ECO:0000256" key="7">
    <source>
        <dbReference type="ARBA" id="ARBA00023015"/>
    </source>
</evidence>
<comment type="catalytic activity">
    <reaction evidence="1">
        <text>a 4-O-methyl-thymidine in DNA + L-cysteinyl-[protein] = a thymidine in DNA + S-methyl-L-cysteinyl-[protein]</text>
        <dbReference type="Rhea" id="RHEA:53428"/>
        <dbReference type="Rhea" id="RHEA-COMP:10131"/>
        <dbReference type="Rhea" id="RHEA-COMP:10132"/>
        <dbReference type="Rhea" id="RHEA-COMP:13555"/>
        <dbReference type="Rhea" id="RHEA-COMP:13556"/>
        <dbReference type="ChEBI" id="CHEBI:29950"/>
        <dbReference type="ChEBI" id="CHEBI:82612"/>
        <dbReference type="ChEBI" id="CHEBI:137386"/>
        <dbReference type="ChEBI" id="CHEBI:137387"/>
        <dbReference type="EC" id="2.1.1.63"/>
    </reaction>
</comment>
<evidence type="ECO:0000256" key="1">
    <source>
        <dbReference type="ARBA" id="ARBA00001286"/>
    </source>
</evidence>
<comment type="catalytic activity">
    <reaction evidence="10">
        <text>a 6-O-methyl-2'-deoxyguanosine in DNA + L-cysteinyl-[protein] = S-methyl-L-cysteinyl-[protein] + a 2'-deoxyguanosine in DNA</text>
        <dbReference type="Rhea" id="RHEA:24000"/>
        <dbReference type="Rhea" id="RHEA-COMP:10131"/>
        <dbReference type="Rhea" id="RHEA-COMP:10132"/>
        <dbReference type="Rhea" id="RHEA-COMP:11367"/>
        <dbReference type="Rhea" id="RHEA-COMP:11368"/>
        <dbReference type="ChEBI" id="CHEBI:29950"/>
        <dbReference type="ChEBI" id="CHEBI:82612"/>
        <dbReference type="ChEBI" id="CHEBI:85445"/>
        <dbReference type="ChEBI" id="CHEBI:85448"/>
        <dbReference type="EC" id="2.1.1.63"/>
    </reaction>
</comment>
<dbReference type="PROSITE" id="PS01124">
    <property type="entry name" value="HTH_ARAC_FAMILY_2"/>
    <property type="match status" value="1"/>
</dbReference>